<protein>
    <recommendedName>
        <fullName evidence="2">MurNAc-LAA domain-containing protein</fullName>
    </recommendedName>
</protein>
<reference evidence="3 4" key="1">
    <citation type="journal article" date="2013" name="Virus Genes">
        <title>Complete nucleotide sequence of Bacillus subtilis (natto) bacteriophage PM1, a phage associated with disruption of food production.</title>
        <authorList>
            <person name="Umene K."/>
            <person name="Shiraishi A."/>
        </authorList>
    </citation>
    <scope>NUCLEOTIDE SEQUENCE [LARGE SCALE GENOMIC DNA]</scope>
    <source>
        <strain evidence="3">PM1</strain>
    </source>
</reference>
<feature type="domain" description="MurNAc-LAA" evidence="2">
    <location>
        <begin position="65"/>
        <end position="181"/>
    </location>
</feature>
<dbReference type="InterPro" id="IPR044081">
    <property type="entry name" value="DUF5776"/>
</dbReference>
<dbReference type="GO" id="GO:0008745">
    <property type="term" value="F:N-acetylmuramoyl-L-alanine amidase activity"/>
    <property type="evidence" value="ECO:0007669"/>
    <property type="project" value="InterPro"/>
</dbReference>
<organism evidence="3 4">
    <name type="scientific">Bacillus phage PM1</name>
    <dbReference type="NCBI Taxonomy" id="547228"/>
    <lineage>
        <taxon>Viruses</taxon>
        <taxon>Duplodnaviria</taxon>
        <taxon>Heunggongvirae</taxon>
        <taxon>Uroviricota</taxon>
        <taxon>Caudoviricetes</taxon>
        <taxon>Pemunavirus</taxon>
        <taxon>Pemunavirus PM1</taxon>
    </lineage>
</organism>
<dbReference type="Pfam" id="PF01520">
    <property type="entry name" value="Amidase_3"/>
    <property type="match status" value="1"/>
</dbReference>
<sequence>MSKIVWLDAGHGGKDSGAAANGIKEKDIVLKIVKKIKSILTSSYEGITVKLTRDSDVFYELIDRARKANAAKADLFVSVHINSAANTNAEGFETFRYEKVSASSTTGKQQKVLHDAIYKHIKKYGVKDRGERAANLSVLRNTSMSAVLTENLFISNKDEAALLKKDSFLNDVAEGHAEGIAEILNLKKKSGGSAPKKEDKPKTSGKTKMVVVKDNSDGWLWTYDKADWKAKYKKVKPGEAFTIDKTVTVSGSKMYKLKSGLYITAASKYVSVKEV</sequence>
<dbReference type="OrthoDB" id="5847at10239"/>
<dbReference type="InterPro" id="IPR002508">
    <property type="entry name" value="MurNAc-LAA_cat"/>
</dbReference>
<keyword evidence="4" id="KW-1185">Reference proteome</keyword>
<dbReference type="EMBL" id="AB711120">
    <property type="protein sequence ID" value="BAM99161.1"/>
    <property type="molecule type" value="Genomic_DNA"/>
</dbReference>
<dbReference type="GeneID" id="15042102"/>
<evidence type="ECO:0000259" key="2">
    <source>
        <dbReference type="SMART" id="SM00646"/>
    </source>
</evidence>
<dbReference type="RefSeq" id="YP_007678107.1">
    <property type="nucleotide sequence ID" value="NC_020883.1"/>
</dbReference>
<dbReference type="CDD" id="cd02696">
    <property type="entry name" value="MurNAc-LAA"/>
    <property type="match status" value="1"/>
</dbReference>
<dbReference type="PANTHER" id="PTHR30404">
    <property type="entry name" value="N-ACETYLMURAMOYL-L-ALANINE AMIDASE"/>
    <property type="match status" value="1"/>
</dbReference>
<dbReference type="Proteomes" id="UP000011861">
    <property type="component" value="Segment"/>
</dbReference>
<dbReference type="PANTHER" id="PTHR30404:SF0">
    <property type="entry name" value="N-ACETYLMURAMOYL-L-ALANINE AMIDASE AMIC"/>
    <property type="match status" value="1"/>
</dbReference>
<dbReference type="KEGG" id="vg:15042102"/>
<dbReference type="Gene3D" id="3.40.630.40">
    <property type="entry name" value="Zn-dependent exopeptidases"/>
    <property type="match status" value="1"/>
</dbReference>
<name>M4ZRP4_9CAUD</name>
<accession>M4ZRP4</accession>
<dbReference type="InterPro" id="IPR050695">
    <property type="entry name" value="N-acetylmuramoyl_amidase_3"/>
</dbReference>
<dbReference type="GO" id="GO:0009253">
    <property type="term" value="P:peptidoglycan catabolic process"/>
    <property type="evidence" value="ECO:0007669"/>
    <property type="project" value="InterPro"/>
</dbReference>
<evidence type="ECO:0000256" key="1">
    <source>
        <dbReference type="ARBA" id="ARBA00022801"/>
    </source>
</evidence>
<dbReference type="Pfam" id="PF19087">
    <property type="entry name" value="DUF5776"/>
    <property type="match status" value="1"/>
</dbReference>
<proteinExistence type="predicted"/>
<evidence type="ECO:0000313" key="4">
    <source>
        <dbReference type="Proteomes" id="UP000011861"/>
    </source>
</evidence>
<keyword evidence="1" id="KW-0378">Hydrolase</keyword>
<dbReference type="SMART" id="SM00646">
    <property type="entry name" value="Ami_3"/>
    <property type="match status" value="1"/>
</dbReference>
<evidence type="ECO:0000313" key="3">
    <source>
        <dbReference type="EMBL" id="BAM99161.1"/>
    </source>
</evidence>
<dbReference type="SUPFAM" id="SSF53187">
    <property type="entry name" value="Zn-dependent exopeptidases"/>
    <property type="match status" value="1"/>
</dbReference>